<evidence type="ECO:0000313" key="2">
    <source>
        <dbReference type="Proteomes" id="UP001165064"/>
    </source>
</evidence>
<comment type="caution">
    <text evidence="1">The sequence shown here is derived from an EMBL/GenBank/DDBJ whole genome shotgun (WGS) entry which is preliminary data.</text>
</comment>
<organism evidence="1 2">
    <name type="scientific">Ambrosiozyma monospora</name>
    <name type="common">Yeast</name>
    <name type="synonym">Endomycopsis monosporus</name>
    <dbReference type="NCBI Taxonomy" id="43982"/>
    <lineage>
        <taxon>Eukaryota</taxon>
        <taxon>Fungi</taxon>
        <taxon>Dikarya</taxon>
        <taxon>Ascomycota</taxon>
        <taxon>Saccharomycotina</taxon>
        <taxon>Pichiomycetes</taxon>
        <taxon>Pichiales</taxon>
        <taxon>Pichiaceae</taxon>
        <taxon>Ambrosiozyma</taxon>
    </lineage>
</organism>
<gene>
    <name evidence="1" type="ORF">Amon02_000350300</name>
</gene>
<reference evidence="1" key="1">
    <citation type="submission" date="2023-04" db="EMBL/GenBank/DDBJ databases">
        <title>Ambrosiozyma monospora NBRC 10751.</title>
        <authorList>
            <person name="Ichikawa N."/>
            <person name="Sato H."/>
            <person name="Tonouchi N."/>
        </authorList>
    </citation>
    <scope>NUCLEOTIDE SEQUENCE</scope>
    <source>
        <strain evidence="1">NBRC 10751</strain>
    </source>
</reference>
<protein>
    <submittedName>
        <fullName evidence="1">Unnamed protein product</fullName>
    </submittedName>
</protein>
<name>A0ACB5T173_AMBMO</name>
<evidence type="ECO:0000313" key="1">
    <source>
        <dbReference type="EMBL" id="GME78566.1"/>
    </source>
</evidence>
<sequence>MIDHYQNVDIFGQRSKLNQTNFDVVMAEIYNFIFHLPTERKKQVLDYLGYCYIDNFMTPSSPSSITQGNQTTTISSNSPITSSHEFIMANYDPVKATFFSTFFTFGNPTNFIYFFTRTNSNSTTLVENTGITNQVAWVPTSFLGTGSVEVTNEISTTGVINIGDVFHK</sequence>
<keyword evidence="2" id="KW-1185">Reference proteome</keyword>
<dbReference type="EMBL" id="BSXS01002242">
    <property type="protein sequence ID" value="GME78566.1"/>
    <property type="molecule type" value="Genomic_DNA"/>
</dbReference>
<proteinExistence type="predicted"/>
<dbReference type="Proteomes" id="UP001165064">
    <property type="component" value="Unassembled WGS sequence"/>
</dbReference>
<accession>A0ACB5T173</accession>